<dbReference type="GO" id="GO:0005576">
    <property type="term" value="C:extracellular region"/>
    <property type="evidence" value="ECO:0007669"/>
    <property type="project" value="InterPro"/>
</dbReference>
<dbReference type="SUPFAM" id="SSF57625">
    <property type="entry name" value="Invertebrate chitin-binding proteins"/>
    <property type="match status" value="1"/>
</dbReference>
<proteinExistence type="predicted"/>
<evidence type="ECO:0000259" key="2">
    <source>
        <dbReference type="Pfam" id="PF01607"/>
    </source>
</evidence>
<evidence type="ECO:0000256" key="1">
    <source>
        <dbReference type="SAM" id="SignalP"/>
    </source>
</evidence>
<sequence length="230" mass="25657">MNHTMLHLAGVFLVAAVLHSSVATDVQKRQVGPFLVTRKLREHEKPQDLTKIPGVPGVDYPIYHSVPPTSFHCGNVPFAPGMYANVETGCQISNVNGPQIGLGARPPSRLAFYTGGDQDDKGRILEEMHLYLLGERETDRQTDRQTETIGFNKAYHVCHDGREGDQGASFLCSNGTLFNQYEFTCDWWYNVNCADATAYYNLNLDPLKNPYAPKPKPIETLPYAIANNKK</sequence>
<name>A0A7R9B2W4_TIMSH</name>
<evidence type="ECO:0000313" key="3">
    <source>
        <dbReference type="EMBL" id="CAD7265365.1"/>
    </source>
</evidence>
<dbReference type="InterPro" id="IPR052976">
    <property type="entry name" value="Scoloptoxin-like"/>
</dbReference>
<dbReference type="PANTHER" id="PTHR22933:SF43">
    <property type="entry name" value="LP10131P"/>
    <property type="match status" value="1"/>
</dbReference>
<reference evidence="3" key="1">
    <citation type="submission" date="2020-11" db="EMBL/GenBank/DDBJ databases">
        <authorList>
            <person name="Tran Van P."/>
        </authorList>
    </citation>
    <scope>NUCLEOTIDE SEQUENCE</scope>
</reference>
<accession>A0A7R9B2W4</accession>
<organism evidence="3">
    <name type="scientific">Timema shepardi</name>
    <name type="common">Walking stick</name>
    <dbReference type="NCBI Taxonomy" id="629360"/>
    <lineage>
        <taxon>Eukaryota</taxon>
        <taxon>Metazoa</taxon>
        <taxon>Ecdysozoa</taxon>
        <taxon>Arthropoda</taxon>
        <taxon>Hexapoda</taxon>
        <taxon>Insecta</taxon>
        <taxon>Pterygota</taxon>
        <taxon>Neoptera</taxon>
        <taxon>Polyneoptera</taxon>
        <taxon>Phasmatodea</taxon>
        <taxon>Timematodea</taxon>
        <taxon>Timematoidea</taxon>
        <taxon>Timematidae</taxon>
        <taxon>Timema</taxon>
    </lineage>
</organism>
<protein>
    <recommendedName>
        <fullName evidence="2">Chitin-binding type-2 domain-containing protein</fullName>
    </recommendedName>
</protein>
<dbReference type="Gene3D" id="2.170.140.10">
    <property type="entry name" value="Chitin binding domain"/>
    <property type="match status" value="1"/>
</dbReference>
<dbReference type="Pfam" id="PF01607">
    <property type="entry name" value="CBM_14"/>
    <property type="match status" value="1"/>
</dbReference>
<dbReference type="InterPro" id="IPR036508">
    <property type="entry name" value="Chitin-bd_dom_sf"/>
</dbReference>
<dbReference type="PANTHER" id="PTHR22933">
    <property type="entry name" value="FI18007P1-RELATED"/>
    <property type="match status" value="1"/>
</dbReference>
<feature type="chain" id="PRO_5031275697" description="Chitin-binding type-2 domain-containing protein" evidence="1">
    <location>
        <begin position="24"/>
        <end position="230"/>
    </location>
</feature>
<dbReference type="GO" id="GO:0008061">
    <property type="term" value="F:chitin binding"/>
    <property type="evidence" value="ECO:0007669"/>
    <property type="project" value="InterPro"/>
</dbReference>
<feature type="domain" description="Chitin-binding type-2" evidence="2">
    <location>
        <begin position="154"/>
        <end position="193"/>
    </location>
</feature>
<gene>
    <name evidence="3" type="ORF">TSIB3V08_LOCUS9405</name>
</gene>
<keyword evidence="1" id="KW-0732">Signal</keyword>
<feature type="signal peptide" evidence="1">
    <location>
        <begin position="1"/>
        <end position="23"/>
    </location>
</feature>
<dbReference type="EMBL" id="OC005417">
    <property type="protein sequence ID" value="CAD7265365.1"/>
    <property type="molecule type" value="Genomic_DNA"/>
</dbReference>
<dbReference type="InterPro" id="IPR002557">
    <property type="entry name" value="Chitin-bd_dom"/>
</dbReference>
<dbReference type="AlphaFoldDB" id="A0A7R9B2W4"/>